<dbReference type="InterPro" id="IPR029044">
    <property type="entry name" value="Nucleotide-diphossugar_trans"/>
</dbReference>
<dbReference type="InterPro" id="IPR001173">
    <property type="entry name" value="Glyco_trans_2-like"/>
</dbReference>
<dbReference type="GO" id="GO:0016740">
    <property type="term" value="F:transferase activity"/>
    <property type="evidence" value="ECO:0007669"/>
    <property type="project" value="UniProtKB-KW"/>
</dbReference>
<keyword evidence="2" id="KW-0808">Transferase</keyword>
<dbReference type="Pfam" id="PF00535">
    <property type="entry name" value="Glycos_transf_2"/>
    <property type="match status" value="1"/>
</dbReference>
<keyword evidence="3" id="KW-1185">Reference proteome</keyword>
<proteinExistence type="predicted"/>
<dbReference type="EMBL" id="FOVI01000003">
    <property type="protein sequence ID" value="SFN27368.1"/>
    <property type="molecule type" value="Genomic_DNA"/>
</dbReference>
<protein>
    <submittedName>
        <fullName evidence="2">Glycosyltransferase, GT2 family</fullName>
    </submittedName>
</protein>
<dbReference type="Gene3D" id="3.90.550.10">
    <property type="entry name" value="Spore Coat Polysaccharide Biosynthesis Protein SpsA, Chain A"/>
    <property type="match status" value="1"/>
</dbReference>
<accession>A0A1I4XN98</accession>
<name>A0A1I4XN98_9FLAO</name>
<evidence type="ECO:0000313" key="3">
    <source>
        <dbReference type="Proteomes" id="UP000199036"/>
    </source>
</evidence>
<gene>
    <name evidence="2" type="ORF">SAMN05421741_10366</name>
</gene>
<feature type="domain" description="Glycosyltransferase 2-like" evidence="1">
    <location>
        <begin position="3"/>
        <end position="154"/>
    </location>
</feature>
<dbReference type="SUPFAM" id="SSF53448">
    <property type="entry name" value="Nucleotide-diphospho-sugar transferases"/>
    <property type="match status" value="1"/>
</dbReference>
<dbReference type="STRING" id="913024.SAMN05421741_10366"/>
<organism evidence="2 3">
    <name type="scientific">Paenimyroides ummariense</name>
    <dbReference type="NCBI Taxonomy" id="913024"/>
    <lineage>
        <taxon>Bacteria</taxon>
        <taxon>Pseudomonadati</taxon>
        <taxon>Bacteroidota</taxon>
        <taxon>Flavobacteriia</taxon>
        <taxon>Flavobacteriales</taxon>
        <taxon>Flavobacteriaceae</taxon>
        <taxon>Paenimyroides</taxon>
    </lineage>
</organism>
<dbReference type="AlphaFoldDB" id="A0A1I4XN98"/>
<reference evidence="3" key="1">
    <citation type="submission" date="2016-10" db="EMBL/GenBank/DDBJ databases">
        <authorList>
            <person name="Varghese N."/>
            <person name="Submissions S."/>
        </authorList>
    </citation>
    <scope>NUCLEOTIDE SEQUENCE [LARGE SCALE GENOMIC DNA]</scope>
    <source>
        <strain evidence="3">DS-12</strain>
    </source>
</reference>
<dbReference type="RefSeq" id="WP_091519033.1">
    <property type="nucleotide sequence ID" value="NZ_FOVI01000003.1"/>
</dbReference>
<dbReference type="CDD" id="cd00761">
    <property type="entry name" value="Glyco_tranf_GTA_type"/>
    <property type="match status" value="1"/>
</dbReference>
<sequence>MLSILIPTYNYNVFPLVKEVSEQCCIEKITFEIIVLDDASQNFHVENNKINSLDNCCYSVLNQNIGRSAIRNLLSTEASFYNLLFLDADVRIISNQFIKNYLGFIKGNSNYGVVYGGIVYQENRPEKNQLLRWIYGNKREALPAEKRNENVYVSFLTLNFLIKKEVFQTVRFNEDIPNLRYEDLLFSFDLMKNKIPLQHINNQVVHNGIETSEVFMHKTNDSLKGLKFLLSKNYLPADYAKISAVHNLLKQTKLLFLINLIYKMRKNSFKKNLLGSKPSLFIYDIYRLGYFSQL</sequence>
<evidence type="ECO:0000313" key="2">
    <source>
        <dbReference type="EMBL" id="SFN27368.1"/>
    </source>
</evidence>
<dbReference type="OrthoDB" id="761861at2"/>
<dbReference type="Proteomes" id="UP000199036">
    <property type="component" value="Unassembled WGS sequence"/>
</dbReference>
<evidence type="ECO:0000259" key="1">
    <source>
        <dbReference type="Pfam" id="PF00535"/>
    </source>
</evidence>